<proteinExistence type="predicted"/>
<dbReference type="EMBL" id="JADCNM010000002">
    <property type="protein sequence ID" value="KAG0494378.1"/>
    <property type="molecule type" value="Genomic_DNA"/>
</dbReference>
<dbReference type="InterPro" id="IPR044617">
    <property type="entry name" value="TCHQD"/>
</dbReference>
<evidence type="ECO:0000313" key="1">
    <source>
        <dbReference type="EMBL" id="KAG0494378.1"/>
    </source>
</evidence>
<dbReference type="Proteomes" id="UP000639772">
    <property type="component" value="Unassembled WGS sequence"/>
</dbReference>
<evidence type="ECO:0000313" key="2">
    <source>
        <dbReference type="Proteomes" id="UP000639772"/>
    </source>
</evidence>
<dbReference type="OrthoDB" id="1929227at2759"/>
<dbReference type="PANTHER" id="PTHR45374:SF1">
    <property type="entry name" value="GLUTATHIONE S-TRANSFERASE TCHQD"/>
    <property type="match status" value="1"/>
</dbReference>
<dbReference type="PANTHER" id="PTHR45374">
    <property type="entry name" value="GLUTATHIONE S-TRANSFERASE TCHQD"/>
    <property type="match status" value="1"/>
</dbReference>
<sequence length="59" mass="6913">MAEAPDLASVYHVKLRDAYETEEKLKDPDIIKQSEEKLVRLLDEAEKQLEETNILQWKA</sequence>
<protein>
    <submittedName>
        <fullName evidence="1">Uncharacterized protein</fullName>
    </submittedName>
</protein>
<accession>A0A835VEL1</accession>
<dbReference type="AlphaFoldDB" id="A0A835VEL1"/>
<organism evidence="1 2">
    <name type="scientific">Vanilla planifolia</name>
    <name type="common">Vanilla</name>
    <dbReference type="NCBI Taxonomy" id="51239"/>
    <lineage>
        <taxon>Eukaryota</taxon>
        <taxon>Viridiplantae</taxon>
        <taxon>Streptophyta</taxon>
        <taxon>Embryophyta</taxon>
        <taxon>Tracheophyta</taxon>
        <taxon>Spermatophyta</taxon>
        <taxon>Magnoliopsida</taxon>
        <taxon>Liliopsida</taxon>
        <taxon>Asparagales</taxon>
        <taxon>Orchidaceae</taxon>
        <taxon>Vanilloideae</taxon>
        <taxon>Vanilleae</taxon>
        <taxon>Vanilla</taxon>
    </lineage>
</organism>
<reference evidence="1 2" key="1">
    <citation type="journal article" date="2020" name="Nat. Food">
        <title>A phased Vanilla planifolia genome enables genetic improvement of flavour and production.</title>
        <authorList>
            <person name="Hasing T."/>
            <person name="Tang H."/>
            <person name="Brym M."/>
            <person name="Khazi F."/>
            <person name="Huang T."/>
            <person name="Chambers A.H."/>
        </authorList>
    </citation>
    <scope>NUCLEOTIDE SEQUENCE [LARGE SCALE GENOMIC DNA]</scope>
    <source>
        <tissue evidence="1">Leaf</tissue>
    </source>
</reference>
<gene>
    <name evidence="1" type="ORF">HPP92_005372</name>
</gene>
<name>A0A835VEL1_VANPL</name>
<comment type="caution">
    <text evidence="1">The sequence shown here is derived from an EMBL/GenBank/DDBJ whole genome shotgun (WGS) entry which is preliminary data.</text>
</comment>
<dbReference type="GO" id="GO:0004364">
    <property type="term" value="F:glutathione transferase activity"/>
    <property type="evidence" value="ECO:0007669"/>
    <property type="project" value="InterPro"/>
</dbReference>